<evidence type="ECO:0000256" key="13">
    <source>
        <dbReference type="ARBA" id="ARBA00049902"/>
    </source>
</evidence>
<feature type="compositionally biased region" description="Gly residues" evidence="14">
    <location>
        <begin position="752"/>
        <end position="778"/>
    </location>
</feature>
<keyword evidence="7" id="KW-0378">Hydrolase</keyword>
<dbReference type="InterPro" id="IPR050396">
    <property type="entry name" value="Glycosyltr_51/Transpeptidase"/>
</dbReference>
<evidence type="ECO:0000259" key="16">
    <source>
        <dbReference type="Pfam" id="PF00912"/>
    </source>
</evidence>
<dbReference type="GO" id="GO:0071555">
    <property type="term" value="P:cell wall organization"/>
    <property type="evidence" value="ECO:0007669"/>
    <property type="project" value="UniProtKB-KW"/>
</dbReference>
<evidence type="ECO:0000313" key="17">
    <source>
        <dbReference type="EMBL" id="SDS13443.1"/>
    </source>
</evidence>
<keyword evidence="4" id="KW-0645">Protease</keyword>
<dbReference type="Pfam" id="PF00912">
    <property type="entry name" value="Transgly"/>
    <property type="match status" value="1"/>
</dbReference>
<dbReference type="Pfam" id="PF00905">
    <property type="entry name" value="Transpeptidase"/>
    <property type="match status" value="1"/>
</dbReference>
<dbReference type="InterPro" id="IPR001460">
    <property type="entry name" value="PCN-bd_Tpept"/>
</dbReference>
<accession>A0A1H1PQU8</accession>
<dbReference type="InterPro" id="IPR036950">
    <property type="entry name" value="PBP_transglycosylase"/>
</dbReference>
<dbReference type="GO" id="GO:0008658">
    <property type="term" value="F:penicillin binding"/>
    <property type="evidence" value="ECO:0007669"/>
    <property type="project" value="InterPro"/>
</dbReference>
<comment type="similarity">
    <text evidence="1">In the C-terminal section; belongs to the transpeptidase family.</text>
</comment>
<keyword evidence="9" id="KW-0573">Peptidoglycan synthesis</keyword>
<protein>
    <submittedName>
        <fullName evidence="17">Membrane carboxypeptidase (Penicillin-binding protein)</fullName>
    </submittedName>
</protein>
<dbReference type="SUPFAM" id="SSF53955">
    <property type="entry name" value="Lysozyme-like"/>
    <property type="match status" value="1"/>
</dbReference>
<dbReference type="InterPro" id="IPR001264">
    <property type="entry name" value="Glyco_trans_51"/>
</dbReference>
<dbReference type="GO" id="GO:0006508">
    <property type="term" value="P:proteolysis"/>
    <property type="evidence" value="ECO:0007669"/>
    <property type="project" value="UniProtKB-KW"/>
</dbReference>
<dbReference type="EMBL" id="LT629776">
    <property type="protein sequence ID" value="SDS13443.1"/>
    <property type="molecule type" value="Genomic_DNA"/>
</dbReference>
<dbReference type="PANTHER" id="PTHR32282:SF33">
    <property type="entry name" value="PEPTIDOGLYCAN GLYCOSYLTRANSFERASE"/>
    <property type="match status" value="1"/>
</dbReference>
<evidence type="ECO:0000313" key="18">
    <source>
        <dbReference type="Proteomes" id="UP000185663"/>
    </source>
</evidence>
<dbReference type="GO" id="GO:0009252">
    <property type="term" value="P:peptidoglycan biosynthetic process"/>
    <property type="evidence" value="ECO:0007669"/>
    <property type="project" value="UniProtKB-KW"/>
</dbReference>
<evidence type="ECO:0000256" key="12">
    <source>
        <dbReference type="ARBA" id="ARBA00034000"/>
    </source>
</evidence>
<keyword evidence="10" id="KW-0511">Multifunctional enzyme</keyword>
<evidence type="ECO:0000259" key="15">
    <source>
        <dbReference type="Pfam" id="PF00905"/>
    </source>
</evidence>
<evidence type="ECO:0000256" key="1">
    <source>
        <dbReference type="ARBA" id="ARBA00007090"/>
    </source>
</evidence>
<dbReference type="STRING" id="545619.SAMN04489860_0876"/>
<feature type="region of interest" description="Disordered" evidence="14">
    <location>
        <begin position="712"/>
        <end position="778"/>
    </location>
</feature>
<comment type="catalytic activity">
    <reaction evidence="13">
        <text>[GlcNAc-(1-&gt;4)-Mur2Ac(oyl-L-Ala-gamma-D-Glu-L-Lys-D-Ala-D-Ala)](n)-di-trans,octa-cis-undecaprenyl diphosphate + beta-D-GlcNAc-(1-&gt;4)-Mur2Ac(oyl-L-Ala-gamma-D-Glu-L-Lys-D-Ala-D-Ala)-di-trans,octa-cis-undecaprenyl diphosphate = [GlcNAc-(1-&gt;4)-Mur2Ac(oyl-L-Ala-gamma-D-Glu-L-Lys-D-Ala-D-Ala)](n+1)-di-trans,octa-cis-undecaprenyl diphosphate + di-trans,octa-cis-undecaprenyl diphosphate + H(+)</text>
        <dbReference type="Rhea" id="RHEA:23708"/>
        <dbReference type="Rhea" id="RHEA-COMP:9602"/>
        <dbReference type="Rhea" id="RHEA-COMP:9603"/>
        <dbReference type="ChEBI" id="CHEBI:15378"/>
        <dbReference type="ChEBI" id="CHEBI:58405"/>
        <dbReference type="ChEBI" id="CHEBI:60033"/>
        <dbReference type="ChEBI" id="CHEBI:78435"/>
        <dbReference type="EC" id="2.4.99.28"/>
    </reaction>
</comment>
<keyword evidence="5" id="KW-0328">Glycosyltransferase</keyword>
<dbReference type="GO" id="GO:0030288">
    <property type="term" value="C:outer membrane-bounded periplasmic space"/>
    <property type="evidence" value="ECO:0007669"/>
    <property type="project" value="TreeGrafter"/>
</dbReference>
<evidence type="ECO:0000256" key="7">
    <source>
        <dbReference type="ARBA" id="ARBA00022801"/>
    </source>
</evidence>
<dbReference type="Gene3D" id="1.10.3810.10">
    <property type="entry name" value="Biosynthetic peptidoglycan transglycosylase-like"/>
    <property type="match status" value="1"/>
</dbReference>
<dbReference type="OrthoDB" id="9766909at2"/>
<evidence type="ECO:0000256" key="10">
    <source>
        <dbReference type="ARBA" id="ARBA00023268"/>
    </source>
</evidence>
<evidence type="ECO:0000256" key="9">
    <source>
        <dbReference type="ARBA" id="ARBA00022984"/>
    </source>
</evidence>
<dbReference type="PANTHER" id="PTHR32282">
    <property type="entry name" value="BINDING PROTEIN TRANSPEPTIDASE, PUTATIVE-RELATED"/>
    <property type="match status" value="1"/>
</dbReference>
<organism evidence="17 18">
    <name type="scientific">Paraoerskovia marina</name>
    <dbReference type="NCBI Taxonomy" id="545619"/>
    <lineage>
        <taxon>Bacteria</taxon>
        <taxon>Bacillati</taxon>
        <taxon>Actinomycetota</taxon>
        <taxon>Actinomycetes</taxon>
        <taxon>Micrococcales</taxon>
        <taxon>Cellulomonadaceae</taxon>
        <taxon>Paraoerskovia</taxon>
    </lineage>
</organism>
<comment type="catalytic activity">
    <reaction evidence="12">
        <text>Preferential cleavage: (Ac)2-L-Lys-D-Ala-|-D-Ala. Also transpeptidation of peptidyl-alanyl moieties that are N-acyl substituents of D-alanine.</text>
        <dbReference type="EC" id="3.4.16.4"/>
    </reaction>
</comment>
<dbReference type="Gene3D" id="3.40.710.10">
    <property type="entry name" value="DD-peptidase/beta-lactamase superfamily"/>
    <property type="match status" value="1"/>
</dbReference>
<dbReference type="Proteomes" id="UP000185663">
    <property type="component" value="Chromosome I"/>
</dbReference>
<dbReference type="FunFam" id="1.10.3810.10:FF:000001">
    <property type="entry name" value="Penicillin-binding protein 1A"/>
    <property type="match status" value="1"/>
</dbReference>
<evidence type="ECO:0000256" key="14">
    <source>
        <dbReference type="SAM" id="MobiDB-lite"/>
    </source>
</evidence>
<dbReference type="InterPro" id="IPR023346">
    <property type="entry name" value="Lysozyme-like_dom_sf"/>
</dbReference>
<dbReference type="AlphaFoldDB" id="A0A1H1PQU8"/>
<dbReference type="InterPro" id="IPR012338">
    <property type="entry name" value="Beta-lactam/transpept-like"/>
</dbReference>
<keyword evidence="18" id="KW-1185">Reference proteome</keyword>
<comment type="similarity">
    <text evidence="2">In the N-terminal section; belongs to the glycosyltransferase 51 family.</text>
</comment>
<feature type="domain" description="Glycosyl transferase family 51" evidence="16">
    <location>
        <begin position="81"/>
        <end position="266"/>
    </location>
</feature>
<dbReference type="GO" id="GO:0008955">
    <property type="term" value="F:peptidoglycan glycosyltransferase activity"/>
    <property type="evidence" value="ECO:0007669"/>
    <property type="project" value="UniProtKB-EC"/>
</dbReference>
<evidence type="ECO:0000256" key="4">
    <source>
        <dbReference type="ARBA" id="ARBA00022670"/>
    </source>
</evidence>
<dbReference type="GO" id="GO:0008360">
    <property type="term" value="P:regulation of cell shape"/>
    <property type="evidence" value="ECO:0007669"/>
    <property type="project" value="UniProtKB-KW"/>
</dbReference>
<keyword evidence="3 17" id="KW-0121">Carboxypeptidase</keyword>
<reference evidence="17 18" key="1">
    <citation type="submission" date="2016-10" db="EMBL/GenBank/DDBJ databases">
        <authorList>
            <person name="de Groot N.N."/>
        </authorList>
    </citation>
    <scope>NUCLEOTIDE SEQUENCE [LARGE SCALE GENOMIC DNA]</scope>
    <source>
        <strain evidence="17 18">DSM 22126</strain>
    </source>
</reference>
<evidence type="ECO:0000256" key="5">
    <source>
        <dbReference type="ARBA" id="ARBA00022676"/>
    </source>
</evidence>
<evidence type="ECO:0000256" key="11">
    <source>
        <dbReference type="ARBA" id="ARBA00023316"/>
    </source>
</evidence>
<keyword evidence="11" id="KW-0961">Cell wall biogenesis/degradation</keyword>
<evidence type="ECO:0000256" key="3">
    <source>
        <dbReference type="ARBA" id="ARBA00022645"/>
    </source>
</evidence>
<sequence length="778" mass="82059">MVNRSHGRHVNVVQLLALILALVLLAGVGGILAGGLLVPLAAGAKTVTDTAVQVFDDLPDELEPGPLSEQSVIVANDGKTVIARYWTENRIVVPQDEVSDNMQNAVVATEDKRFYEHGGVDVEGTARAAVNNFAGGDQQGASTLTQQYVKNVLIEKAVRDDDPLAIEAAQESTLERKAKEAKLAISLEKQMTKDEILEAYLNIAQFGVGIYGVETAARYYFGKNAADLNVTESATIAGITKSPTAYDPTRNPEDTESRRNIVLKLMYEQGYITKDEYDTARSSSIEDTLDVHPTEAGCQANQTYAWFCDYVTKEIVDNELYGETAEERQELLYRGGLTITTTIDPDMQKEAQKSVAAGVPADDDSGLESALASIEPGTGKILAMAQNRPYDATTEPEPFTTAINYSADPAHGNSGGFQVGSTFKPFVLAEWLRSGHTLYDEVPAAKQTYVVNQFDTSPCTRLSSQPWSPANAEGVASGNISALEATKKSVNSAYVAMGKQLNLCDLAETAWDIGYRPTTTAIATDTHAKGDKLNAPTEEDVNVFAPMIIGTQASAPLLQASAYGTFASGGTYCEPLAITKVTDTDGNTIVEPESTCTEEAIDPDIANTVAYAMTQAFTPGGTASNDGLADGRPAAAKTGTTNLSSQTWFNGYTPQISTSVWVGNAESEDDHLQFEVNGVWYTPLYGGDVAGPIWTDFMDDAVAGMPVEDFGAPSASMIGTPAPPPAPAPTSDDSDDSDSDSGDSDGGDGGDSDGGGNGNSGGNGNGNGNGGDDSGSED</sequence>
<feature type="domain" description="Penicillin-binding protein transpeptidase" evidence="15">
    <location>
        <begin position="374"/>
        <end position="698"/>
    </location>
</feature>
<evidence type="ECO:0000256" key="8">
    <source>
        <dbReference type="ARBA" id="ARBA00022960"/>
    </source>
</evidence>
<feature type="compositionally biased region" description="Acidic residues" evidence="14">
    <location>
        <begin position="732"/>
        <end position="751"/>
    </location>
</feature>
<name>A0A1H1PQU8_9CELL</name>
<evidence type="ECO:0000256" key="6">
    <source>
        <dbReference type="ARBA" id="ARBA00022679"/>
    </source>
</evidence>
<gene>
    <name evidence="17" type="ORF">SAMN04489860_0876</name>
</gene>
<dbReference type="eggNOG" id="COG0744">
    <property type="taxonomic scope" value="Bacteria"/>
</dbReference>
<proteinExistence type="inferred from homology"/>
<keyword evidence="6" id="KW-0808">Transferase</keyword>
<keyword evidence="8" id="KW-0133">Cell shape</keyword>
<dbReference type="RefSeq" id="WP_083371725.1">
    <property type="nucleotide sequence ID" value="NZ_LT629776.1"/>
</dbReference>
<evidence type="ECO:0000256" key="2">
    <source>
        <dbReference type="ARBA" id="ARBA00007739"/>
    </source>
</evidence>
<dbReference type="SUPFAM" id="SSF56601">
    <property type="entry name" value="beta-lactamase/transpeptidase-like"/>
    <property type="match status" value="1"/>
</dbReference>
<dbReference type="GO" id="GO:0009002">
    <property type="term" value="F:serine-type D-Ala-D-Ala carboxypeptidase activity"/>
    <property type="evidence" value="ECO:0007669"/>
    <property type="project" value="UniProtKB-EC"/>
</dbReference>